<dbReference type="AlphaFoldDB" id="I8Y1T6"/>
<name>I8Y1T6_9BACE</name>
<keyword evidence="1" id="KW-0812">Transmembrane</keyword>
<proteinExistence type="predicted"/>
<sequence length="103" mass="11795">MKKRPVAWRELGVAQMLADDFHLTFQEAVPVLVVAVLLQFGPEWGAFSHPSVKALQGCGGFPSRAIKKRQLYLGIRTDDERFFFGILLFFFCHLFDCLLVDYL</sequence>
<comment type="caution">
    <text evidence="2">The sequence shown here is derived from an EMBL/GenBank/DDBJ whole genome shotgun (WGS) entry which is preliminary data.</text>
</comment>
<evidence type="ECO:0000313" key="3">
    <source>
        <dbReference type="Proteomes" id="UP000005150"/>
    </source>
</evidence>
<evidence type="ECO:0000313" key="2">
    <source>
        <dbReference type="EMBL" id="EIY57100.1"/>
    </source>
</evidence>
<reference evidence="2 3" key="1">
    <citation type="submission" date="2012-02" db="EMBL/GenBank/DDBJ databases">
        <title>The Genome Sequence of Bacteroides salyersiae CL02T12C01.</title>
        <authorList>
            <consortium name="The Broad Institute Genome Sequencing Platform"/>
            <person name="Earl A."/>
            <person name="Ward D."/>
            <person name="Feldgarden M."/>
            <person name="Gevers D."/>
            <person name="Zitomersky N.L."/>
            <person name="Coyne M.J."/>
            <person name="Comstock L.E."/>
            <person name="Young S.K."/>
            <person name="Zeng Q."/>
            <person name="Gargeya S."/>
            <person name="Fitzgerald M."/>
            <person name="Haas B."/>
            <person name="Abouelleil A."/>
            <person name="Alvarado L."/>
            <person name="Arachchi H.M."/>
            <person name="Berlin A."/>
            <person name="Chapman S.B."/>
            <person name="Gearin G."/>
            <person name="Goldberg J."/>
            <person name="Griggs A."/>
            <person name="Gujja S."/>
            <person name="Hansen M."/>
            <person name="Heiman D."/>
            <person name="Howarth C."/>
            <person name="Larimer J."/>
            <person name="Lui A."/>
            <person name="MacDonald P.J.P."/>
            <person name="McCowen C."/>
            <person name="Montmayeur A."/>
            <person name="Murphy C."/>
            <person name="Neiman D."/>
            <person name="Pearson M."/>
            <person name="Priest M."/>
            <person name="Roberts A."/>
            <person name="Saif S."/>
            <person name="Shea T."/>
            <person name="Sisk P."/>
            <person name="Stolte C."/>
            <person name="Sykes S."/>
            <person name="Wortman J."/>
            <person name="Nusbaum C."/>
            <person name="Birren B."/>
        </authorList>
    </citation>
    <scope>NUCLEOTIDE SEQUENCE [LARGE SCALE GENOMIC DNA]</scope>
    <source>
        <strain evidence="2 3">CL02T12C01</strain>
    </source>
</reference>
<keyword evidence="1" id="KW-1133">Transmembrane helix</keyword>
<keyword evidence="1" id="KW-0472">Membrane</keyword>
<dbReference type="HOGENOM" id="CLU_2462715_0_0_10"/>
<organism evidence="2 3">
    <name type="scientific">Bacteroides salyersiae CL02T12C01</name>
    <dbReference type="NCBI Taxonomy" id="997887"/>
    <lineage>
        <taxon>Bacteria</taxon>
        <taxon>Pseudomonadati</taxon>
        <taxon>Bacteroidota</taxon>
        <taxon>Bacteroidia</taxon>
        <taxon>Bacteroidales</taxon>
        <taxon>Bacteroidaceae</taxon>
        <taxon>Bacteroides</taxon>
    </lineage>
</organism>
<gene>
    <name evidence="2" type="ORF">HMPREF1071_04054</name>
</gene>
<keyword evidence="3" id="KW-1185">Reference proteome</keyword>
<evidence type="ECO:0000256" key="1">
    <source>
        <dbReference type="SAM" id="Phobius"/>
    </source>
</evidence>
<dbReference type="Proteomes" id="UP000005150">
    <property type="component" value="Unassembled WGS sequence"/>
</dbReference>
<feature type="transmembrane region" description="Helical" evidence="1">
    <location>
        <begin position="82"/>
        <end position="102"/>
    </location>
</feature>
<protein>
    <submittedName>
        <fullName evidence="2">Uncharacterized protein</fullName>
    </submittedName>
</protein>
<dbReference type="EMBL" id="AGXV01000049">
    <property type="protein sequence ID" value="EIY57100.1"/>
    <property type="molecule type" value="Genomic_DNA"/>
</dbReference>
<accession>I8Y1T6</accession>